<dbReference type="GO" id="GO:0005739">
    <property type="term" value="C:mitochondrion"/>
    <property type="evidence" value="ECO:0007669"/>
    <property type="project" value="GOC"/>
</dbReference>
<proteinExistence type="predicted"/>
<dbReference type="InterPro" id="IPR006076">
    <property type="entry name" value="FAD-dep_OxRdtase"/>
</dbReference>
<dbReference type="GO" id="GO:0016491">
    <property type="term" value="F:oxidoreductase activity"/>
    <property type="evidence" value="ECO:0007669"/>
    <property type="project" value="UniProtKB-KW"/>
</dbReference>
<dbReference type="Gene3D" id="3.50.50.60">
    <property type="entry name" value="FAD/NAD(P)-binding domain"/>
    <property type="match status" value="1"/>
</dbReference>
<dbReference type="Proteomes" id="UP000014760">
    <property type="component" value="Unassembled WGS sequence"/>
</dbReference>
<dbReference type="EMBL" id="KB299289">
    <property type="protein sequence ID" value="ELU08144.1"/>
    <property type="molecule type" value="Genomic_DNA"/>
</dbReference>
<feature type="domain" description="FAD dependent oxidoreductase" evidence="4">
    <location>
        <begin position="97"/>
        <end position="481"/>
    </location>
</feature>
<accession>R7UNP3</accession>
<dbReference type="InterPro" id="IPR036188">
    <property type="entry name" value="FAD/NAD-bd_sf"/>
</dbReference>
<dbReference type="PANTHER" id="PTHR13847:SF287">
    <property type="entry name" value="FAD-DEPENDENT OXIDOREDUCTASE DOMAIN-CONTAINING PROTEIN 1"/>
    <property type="match status" value="1"/>
</dbReference>
<organism evidence="5">
    <name type="scientific">Capitella teleta</name>
    <name type="common">Polychaete worm</name>
    <dbReference type="NCBI Taxonomy" id="283909"/>
    <lineage>
        <taxon>Eukaryota</taxon>
        <taxon>Metazoa</taxon>
        <taxon>Spiralia</taxon>
        <taxon>Lophotrochozoa</taxon>
        <taxon>Annelida</taxon>
        <taxon>Polychaeta</taxon>
        <taxon>Sedentaria</taxon>
        <taxon>Scolecida</taxon>
        <taxon>Capitellidae</taxon>
        <taxon>Capitella</taxon>
    </lineage>
</organism>
<comment type="function">
    <text evidence="3">Required for the assembly of the mitochondrial membrane respiratory chain NADH dehydrogenase (Complex I). Involved in mid-late stages of complex I assembly.</text>
</comment>
<name>R7UNP3_CAPTE</name>
<evidence type="ECO:0000313" key="5">
    <source>
        <dbReference type="EMBL" id="ELU08144.1"/>
    </source>
</evidence>
<dbReference type="PANTHER" id="PTHR13847">
    <property type="entry name" value="SARCOSINE DEHYDROGENASE-RELATED"/>
    <property type="match status" value="1"/>
</dbReference>
<dbReference type="EMBL" id="AMQN01006834">
    <property type="status" value="NOT_ANNOTATED_CDS"/>
    <property type="molecule type" value="Genomic_DNA"/>
</dbReference>
<protein>
    <recommendedName>
        <fullName evidence="2">FAD-dependent oxidoreductase domain-containing protein 1</fullName>
    </recommendedName>
</protein>
<evidence type="ECO:0000259" key="4">
    <source>
        <dbReference type="Pfam" id="PF01266"/>
    </source>
</evidence>
<evidence type="ECO:0000313" key="7">
    <source>
        <dbReference type="Proteomes" id="UP000014760"/>
    </source>
</evidence>
<dbReference type="GO" id="GO:0032981">
    <property type="term" value="P:mitochondrial respiratory chain complex I assembly"/>
    <property type="evidence" value="ECO:0007669"/>
    <property type="project" value="TreeGrafter"/>
</dbReference>
<evidence type="ECO:0000256" key="3">
    <source>
        <dbReference type="ARBA" id="ARBA00046185"/>
    </source>
</evidence>
<dbReference type="OMA" id="PDHNALI"/>
<dbReference type="EnsemblMetazoa" id="CapteT179431">
    <property type="protein sequence ID" value="CapteP179431"/>
    <property type="gene ID" value="CapteG179431"/>
</dbReference>
<reference evidence="5 7" key="2">
    <citation type="journal article" date="2013" name="Nature">
        <title>Insights into bilaterian evolution from three spiralian genomes.</title>
        <authorList>
            <person name="Simakov O."/>
            <person name="Marletaz F."/>
            <person name="Cho S.J."/>
            <person name="Edsinger-Gonzales E."/>
            <person name="Havlak P."/>
            <person name="Hellsten U."/>
            <person name="Kuo D.H."/>
            <person name="Larsson T."/>
            <person name="Lv J."/>
            <person name="Arendt D."/>
            <person name="Savage R."/>
            <person name="Osoegawa K."/>
            <person name="de Jong P."/>
            <person name="Grimwood J."/>
            <person name="Chapman J.A."/>
            <person name="Shapiro H."/>
            <person name="Aerts A."/>
            <person name="Otillar R.P."/>
            <person name="Terry A.Y."/>
            <person name="Boore J.L."/>
            <person name="Grigoriev I.V."/>
            <person name="Lindberg D.R."/>
            <person name="Seaver E.C."/>
            <person name="Weisblat D.A."/>
            <person name="Putnam N.H."/>
            <person name="Rokhsar D.S."/>
        </authorList>
    </citation>
    <scope>NUCLEOTIDE SEQUENCE</scope>
    <source>
        <strain evidence="5 7">I ESC-2004</strain>
    </source>
</reference>
<gene>
    <name evidence="5" type="ORF">CAPTEDRAFT_179431</name>
</gene>
<keyword evidence="1" id="KW-0560">Oxidoreductase</keyword>
<dbReference type="SUPFAM" id="SSF51905">
    <property type="entry name" value="FAD/NAD(P)-binding domain"/>
    <property type="match status" value="1"/>
</dbReference>
<dbReference type="STRING" id="283909.R7UNP3"/>
<dbReference type="HOGENOM" id="CLU_007884_4_4_1"/>
<evidence type="ECO:0000313" key="6">
    <source>
        <dbReference type="EnsemblMetazoa" id="CapteP179431"/>
    </source>
</evidence>
<reference evidence="6" key="3">
    <citation type="submission" date="2015-06" db="UniProtKB">
        <authorList>
            <consortium name="EnsemblMetazoa"/>
        </authorList>
    </citation>
    <scope>IDENTIFICATION</scope>
</reference>
<dbReference type="FunCoup" id="R7UNP3">
    <property type="interactions" value="609"/>
</dbReference>
<evidence type="ECO:0000256" key="1">
    <source>
        <dbReference type="ARBA" id="ARBA00023002"/>
    </source>
</evidence>
<dbReference type="AlphaFoldDB" id="R7UNP3"/>
<reference evidence="7" key="1">
    <citation type="submission" date="2012-12" db="EMBL/GenBank/DDBJ databases">
        <authorList>
            <person name="Hellsten U."/>
            <person name="Grimwood J."/>
            <person name="Chapman J.A."/>
            <person name="Shapiro H."/>
            <person name="Aerts A."/>
            <person name="Otillar R.P."/>
            <person name="Terry A.Y."/>
            <person name="Boore J.L."/>
            <person name="Simakov O."/>
            <person name="Marletaz F."/>
            <person name="Cho S.-J."/>
            <person name="Edsinger-Gonzales E."/>
            <person name="Havlak P."/>
            <person name="Kuo D.-H."/>
            <person name="Larsson T."/>
            <person name="Lv J."/>
            <person name="Arendt D."/>
            <person name="Savage R."/>
            <person name="Osoegawa K."/>
            <person name="de Jong P."/>
            <person name="Lindberg D.R."/>
            <person name="Seaver E.C."/>
            <person name="Weisblat D.A."/>
            <person name="Putnam N.H."/>
            <person name="Grigoriev I.V."/>
            <person name="Rokhsar D.S."/>
        </authorList>
    </citation>
    <scope>NUCLEOTIDE SEQUENCE</scope>
    <source>
        <strain evidence="7">I ESC-2004</strain>
    </source>
</reference>
<dbReference type="OrthoDB" id="424974at2759"/>
<dbReference type="Pfam" id="PF01266">
    <property type="entry name" value="DAO"/>
    <property type="match status" value="1"/>
</dbReference>
<sequence>MAATRSFCRPFASAILRFHLNTTTIGAQTRCFADEPKDKKDLIKSKDKEITEPPHIHAAPGEYQDIKKIFKEQCEGLITGKSELRTSDAYHYLKESDIVIVGGGALGLATAYWLKVRNPLAFHVTVVEQDPCYKQAATTLSVGGIRQQFSLPENIMLSMFTAQFLREIKDHLSVMDFDPPDIQFNPQGYLFLATEAGKEILHENNKIQKNCGAKVQLMNQAALKEKFPWMKSDDICYGSYGLENEGWFDPWLYVAALKTKLASFGVQFVQGEVVGFRKQKKLTRHAHRTIIEMVNVRLPDQSIFPIKIAKVVNCAGPWSGKVAEMAGIGCRSEDSSSLIVPVPVEPRKRYVYMFHCPDGPGFDMPFLVDPSGVYVRREGLGGHYLCGRSPVDDRSEPSTQDLEVDHDYFDEHVWPVLAQRVPAFERLKVKSAWGGYYDYNYFDQNLIIGNHPYFDNFYMATGCSGHGIQQSAGIGRAMAELIMDEEFKTIDLSRFSFDRILEDKPYPERNII</sequence>
<dbReference type="FunFam" id="3.30.9.10:FF:000026">
    <property type="entry name" value="FAD-dependent oxidoreductase domain-containing protein 1"/>
    <property type="match status" value="1"/>
</dbReference>
<dbReference type="Gene3D" id="3.30.9.10">
    <property type="entry name" value="D-Amino Acid Oxidase, subunit A, domain 2"/>
    <property type="match status" value="1"/>
</dbReference>
<evidence type="ECO:0000256" key="2">
    <source>
        <dbReference type="ARBA" id="ARBA00039785"/>
    </source>
</evidence>
<keyword evidence="7" id="KW-1185">Reference proteome</keyword>